<dbReference type="Gene3D" id="1.10.10.1100">
    <property type="entry name" value="BFD-like [2Fe-2S]-binding domain"/>
    <property type="match status" value="1"/>
</dbReference>
<reference evidence="3 4" key="1">
    <citation type="submission" date="2016-10" db="EMBL/GenBank/DDBJ databases">
        <authorList>
            <person name="de Groot N.N."/>
        </authorList>
    </citation>
    <scope>NUCLEOTIDE SEQUENCE [LARGE SCALE GENOMIC DNA]</scope>
    <source>
        <strain evidence="3 4">U95</strain>
    </source>
</reference>
<feature type="domain" description="BFD-like [2Fe-2S]-binding" evidence="2">
    <location>
        <begin position="2"/>
        <end position="49"/>
    </location>
</feature>
<dbReference type="OrthoDB" id="7428628at2"/>
<accession>A0A1G5R9I1</accession>
<dbReference type="InterPro" id="IPR007419">
    <property type="entry name" value="BFD-like_2Fe2S-bd_dom"/>
</dbReference>
<feature type="region of interest" description="Disordered" evidence="1">
    <location>
        <begin position="71"/>
        <end position="95"/>
    </location>
</feature>
<protein>
    <submittedName>
        <fullName evidence="3">Bacterioferritin-associated ferredoxin</fullName>
    </submittedName>
</protein>
<dbReference type="AlphaFoldDB" id="A0A1G5R9I1"/>
<dbReference type="Pfam" id="PF04324">
    <property type="entry name" value="Fer2_BFD"/>
    <property type="match status" value="1"/>
</dbReference>
<evidence type="ECO:0000259" key="2">
    <source>
        <dbReference type="Pfam" id="PF04324"/>
    </source>
</evidence>
<evidence type="ECO:0000256" key="1">
    <source>
        <dbReference type="SAM" id="MobiDB-lite"/>
    </source>
</evidence>
<sequence length="95" mass="10469">MIICSCNAISDKDIHAAIDWIRAADQRTIITPGKIYRALGKTPDCGGCMKLFVASMRANPNLEVPMELRGLRSQRRLPHEGRQKGHRISKQGAAG</sequence>
<dbReference type="EMBL" id="FMWG01000011">
    <property type="protein sequence ID" value="SCZ70762.1"/>
    <property type="molecule type" value="Genomic_DNA"/>
</dbReference>
<name>A0A1G5R9I1_9RHOB</name>
<dbReference type="Proteomes" id="UP000198767">
    <property type="component" value="Unassembled WGS sequence"/>
</dbReference>
<gene>
    <name evidence="3" type="ORF">SAMN04488118_1115</name>
</gene>
<proteinExistence type="predicted"/>
<dbReference type="RefSeq" id="WP_090220416.1">
    <property type="nucleotide sequence ID" value="NZ_CANLDO010000010.1"/>
</dbReference>
<evidence type="ECO:0000313" key="4">
    <source>
        <dbReference type="Proteomes" id="UP000198767"/>
    </source>
</evidence>
<organism evidence="3 4">
    <name type="scientific">Epibacterium ulvae</name>
    <dbReference type="NCBI Taxonomy" id="1156985"/>
    <lineage>
        <taxon>Bacteria</taxon>
        <taxon>Pseudomonadati</taxon>
        <taxon>Pseudomonadota</taxon>
        <taxon>Alphaproteobacteria</taxon>
        <taxon>Rhodobacterales</taxon>
        <taxon>Roseobacteraceae</taxon>
        <taxon>Epibacterium</taxon>
    </lineage>
</organism>
<dbReference type="STRING" id="1156985.SAMN04488118_1115"/>
<evidence type="ECO:0000313" key="3">
    <source>
        <dbReference type="EMBL" id="SCZ70762.1"/>
    </source>
</evidence>
<keyword evidence="4" id="KW-1185">Reference proteome</keyword>
<dbReference type="InterPro" id="IPR041854">
    <property type="entry name" value="BFD-like_2Fe2S-bd_dom_sf"/>
</dbReference>